<reference evidence="2 3" key="1">
    <citation type="submission" date="2016-11" db="EMBL/GenBank/DDBJ databases">
        <title>Comparative genomics of Bartonella apis.</title>
        <authorList>
            <person name="Engel P."/>
        </authorList>
    </citation>
    <scope>NUCLEOTIDE SEQUENCE [LARGE SCALE GENOMIC DNA]</scope>
    <source>
        <strain evidence="2 3">BBC0122</strain>
    </source>
</reference>
<evidence type="ECO:0000313" key="3">
    <source>
        <dbReference type="Proteomes" id="UP000189632"/>
    </source>
</evidence>
<accession>A0A1U9MEK5</accession>
<sequence length="195" mass="21703">MIPPIPVQTYVTVAAATELTNRRAKNLDGDSSSDTLAETFNAVTPSTSSQAENGARQVANRFKPLDNRKSAEEIEDEEEKLLYLLSEKFGLEKPHGLPIQEAAAYLKEILYSPRNTYDLRAVEKDLGFDLIGISLKDFLDAMIDSNSEAATRVSIALKNFLDDQELQFRQAALDEDIATNPEDDQDPGIYSPYEK</sequence>
<proteinExistence type="predicted"/>
<gene>
    <name evidence="2" type="ORF">BBC0122_001460</name>
</gene>
<feature type="compositionally biased region" description="Acidic residues" evidence="1">
    <location>
        <begin position="173"/>
        <end position="186"/>
    </location>
</feature>
<dbReference type="KEGG" id="bapi:BBC0122_001460"/>
<dbReference type="OrthoDB" id="7926109at2"/>
<evidence type="ECO:0000313" key="2">
    <source>
        <dbReference type="EMBL" id="AQT46286.1"/>
    </source>
</evidence>
<dbReference type="RefSeq" id="WP_077990402.1">
    <property type="nucleotide sequence ID" value="NZ_CP015625.1"/>
</dbReference>
<feature type="region of interest" description="Disordered" evidence="1">
    <location>
        <begin position="173"/>
        <end position="195"/>
    </location>
</feature>
<organism evidence="2 3">
    <name type="scientific">Bartonella choladocola</name>
    <dbReference type="NCBI Taxonomy" id="2750995"/>
    <lineage>
        <taxon>Bacteria</taxon>
        <taxon>Pseudomonadati</taxon>
        <taxon>Pseudomonadota</taxon>
        <taxon>Alphaproteobacteria</taxon>
        <taxon>Hyphomicrobiales</taxon>
        <taxon>Bartonellaceae</taxon>
        <taxon>Bartonella</taxon>
    </lineage>
</organism>
<protein>
    <submittedName>
        <fullName evidence="2">Uncharacterized protein</fullName>
    </submittedName>
</protein>
<name>A0A1U9MEK5_9HYPH</name>
<evidence type="ECO:0000256" key="1">
    <source>
        <dbReference type="SAM" id="MobiDB-lite"/>
    </source>
</evidence>
<keyword evidence="3" id="KW-1185">Reference proteome</keyword>
<dbReference type="AlphaFoldDB" id="A0A1U9MEK5"/>
<dbReference type="Proteomes" id="UP000189632">
    <property type="component" value="Chromosome"/>
</dbReference>
<dbReference type="EMBL" id="CP015625">
    <property type="protein sequence ID" value="AQT46286.1"/>
    <property type="molecule type" value="Genomic_DNA"/>
</dbReference>